<accession>A0A8S1X4R8</accession>
<dbReference type="OrthoDB" id="305256at2759"/>
<dbReference type="EMBL" id="CAJJDO010000114">
    <property type="protein sequence ID" value="CAD8196963.1"/>
    <property type="molecule type" value="Genomic_DNA"/>
</dbReference>
<gene>
    <name evidence="2" type="ORF">PPENT_87.1.T1140044</name>
</gene>
<proteinExistence type="predicted"/>
<sequence length="106" mass="12007">MQKILAIALLILCITARKHHKQEEGQTDPMAQCLQDNCMDQAFECVFNEQCTQTLESCDKEHGDAIKLDDFVSCTANDEVASAFAACMRDHCASLESIMRFFNRRN</sequence>
<feature type="signal peptide" evidence="1">
    <location>
        <begin position="1"/>
        <end position="16"/>
    </location>
</feature>
<keyword evidence="3" id="KW-1185">Reference proteome</keyword>
<evidence type="ECO:0000256" key="1">
    <source>
        <dbReference type="SAM" id="SignalP"/>
    </source>
</evidence>
<protein>
    <submittedName>
        <fullName evidence="2">Uncharacterized protein</fullName>
    </submittedName>
</protein>
<name>A0A8S1X4R8_9CILI</name>
<reference evidence="2" key="1">
    <citation type="submission" date="2021-01" db="EMBL/GenBank/DDBJ databases">
        <authorList>
            <consortium name="Genoscope - CEA"/>
            <person name="William W."/>
        </authorList>
    </citation>
    <scope>NUCLEOTIDE SEQUENCE</scope>
</reference>
<dbReference type="AlphaFoldDB" id="A0A8S1X4R8"/>
<dbReference type="Proteomes" id="UP000689195">
    <property type="component" value="Unassembled WGS sequence"/>
</dbReference>
<organism evidence="2 3">
    <name type="scientific">Paramecium pentaurelia</name>
    <dbReference type="NCBI Taxonomy" id="43138"/>
    <lineage>
        <taxon>Eukaryota</taxon>
        <taxon>Sar</taxon>
        <taxon>Alveolata</taxon>
        <taxon>Ciliophora</taxon>
        <taxon>Intramacronucleata</taxon>
        <taxon>Oligohymenophorea</taxon>
        <taxon>Peniculida</taxon>
        <taxon>Parameciidae</taxon>
        <taxon>Paramecium</taxon>
    </lineage>
</organism>
<feature type="chain" id="PRO_5035870043" evidence="1">
    <location>
        <begin position="17"/>
        <end position="106"/>
    </location>
</feature>
<evidence type="ECO:0000313" key="2">
    <source>
        <dbReference type="EMBL" id="CAD8196963.1"/>
    </source>
</evidence>
<evidence type="ECO:0000313" key="3">
    <source>
        <dbReference type="Proteomes" id="UP000689195"/>
    </source>
</evidence>
<comment type="caution">
    <text evidence="2">The sequence shown here is derived from an EMBL/GenBank/DDBJ whole genome shotgun (WGS) entry which is preliminary data.</text>
</comment>
<keyword evidence="1" id="KW-0732">Signal</keyword>